<organism evidence="2 3">
    <name type="scientific">Vagococcus silagei</name>
    <dbReference type="NCBI Taxonomy" id="2508885"/>
    <lineage>
        <taxon>Bacteria</taxon>
        <taxon>Bacillati</taxon>
        <taxon>Bacillota</taxon>
        <taxon>Bacilli</taxon>
        <taxon>Lactobacillales</taxon>
        <taxon>Enterococcaceae</taxon>
        <taxon>Vagococcus</taxon>
    </lineage>
</organism>
<evidence type="ECO:0000313" key="2">
    <source>
        <dbReference type="EMBL" id="THB60964.1"/>
    </source>
</evidence>
<dbReference type="EMBL" id="SDGV01000017">
    <property type="protein sequence ID" value="THB60964.1"/>
    <property type="molecule type" value="Genomic_DNA"/>
</dbReference>
<dbReference type="OrthoDB" id="2192359at2"/>
<dbReference type="Proteomes" id="UP000310506">
    <property type="component" value="Unassembled WGS sequence"/>
</dbReference>
<accession>A0A4S3B1H2</accession>
<protein>
    <recommendedName>
        <fullName evidence="4">Lipoprotein</fullName>
    </recommendedName>
</protein>
<evidence type="ECO:0000256" key="1">
    <source>
        <dbReference type="SAM" id="SignalP"/>
    </source>
</evidence>
<proteinExistence type="predicted"/>
<comment type="caution">
    <text evidence="2">The sequence shown here is derived from an EMBL/GenBank/DDBJ whole genome shotgun (WGS) entry which is preliminary data.</text>
</comment>
<dbReference type="RefSeq" id="WP_136137209.1">
    <property type="nucleotide sequence ID" value="NZ_SDGV01000017.1"/>
</dbReference>
<dbReference type="PROSITE" id="PS51257">
    <property type="entry name" value="PROKAR_LIPOPROTEIN"/>
    <property type="match status" value="1"/>
</dbReference>
<dbReference type="AlphaFoldDB" id="A0A4S3B1H2"/>
<keyword evidence="1" id="KW-0732">Signal</keyword>
<gene>
    <name evidence="2" type="ORF">ESZ54_08335</name>
</gene>
<sequence>MKKLMLVGGTILALFFVSGCSQIVEEVTDSSDMADIEVATKGDTGKGALNLKTKKIKKTDNELVISVDDIDESKMSFIYVANKKVLQEKLKNGTDYTLDITNIKEAHRTDYKPKVQLIQFENNHEDGDMTLFKQVRYSVK</sequence>
<reference evidence="2 3" key="1">
    <citation type="submission" date="2019-01" db="EMBL/GenBank/DDBJ databases">
        <title>Vagococcus silagei sp. nov. isolated from brewer's grain.</title>
        <authorList>
            <person name="Guu J.-R."/>
        </authorList>
    </citation>
    <scope>NUCLEOTIDE SEQUENCE [LARGE SCALE GENOMIC DNA]</scope>
    <source>
        <strain evidence="2 3">2B-2</strain>
    </source>
</reference>
<evidence type="ECO:0008006" key="4">
    <source>
        <dbReference type="Google" id="ProtNLM"/>
    </source>
</evidence>
<feature type="chain" id="PRO_5021003109" description="Lipoprotein" evidence="1">
    <location>
        <begin position="24"/>
        <end position="140"/>
    </location>
</feature>
<keyword evidence="3" id="KW-1185">Reference proteome</keyword>
<feature type="signal peptide" evidence="1">
    <location>
        <begin position="1"/>
        <end position="23"/>
    </location>
</feature>
<evidence type="ECO:0000313" key="3">
    <source>
        <dbReference type="Proteomes" id="UP000310506"/>
    </source>
</evidence>
<name>A0A4S3B1H2_9ENTE</name>